<evidence type="ECO:0000256" key="1">
    <source>
        <dbReference type="SAM" id="MobiDB-lite"/>
    </source>
</evidence>
<name>A0A9P6MQ14_9FUNG</name>
<feature type="compositionally biased region" description="Basic residues" evidence="1">
    <location>
        <begin position="1046"/>
        <end position="1060"/>
    </location>
</feature>
<feature type="compositionally biased region" description="Low complexity" evidence="1">
    <location>
        <begin position="876"/>
        <end position="904"/>
    </location>
</feature>
<feature type="region of interest" description="Disordered" evidence="1">
    <location>
        <begin position="1137"/>
        <end position="1180"/>
    </location>
</feature>
<gene>
    <name evidence="3" type="ORF">BGZ80_002169</name>
</gene>
<dbReference type="Proteomes" id="UP000703661">
    <property type="component" value="Unassembled WGS sequence"/>
</dbReference>
<feature type="domain" description="LysM" evidence="2">
    <location>
        <begin position="470"/>
        <end position="514"/>
    </location>
</feature>
<feature type="region of interest" description="Disordered" evidence="1">
    <location>
        <begin position="167"/>
        <end position="189"/>
    </location>
</feature>
<evidence type="ECO:0000313" key="4">
    <source>
        <dbReference type="Proteomes" id="UP000703661"/>
    </source>
</evidence>
<feature type="region of interest" description="Disordered" evidence="1">
    <location>
        <begin position="721"/>
        <end position="785"/>
    </location>
</feature>
<feature type="region of interest" description="Disordered" evidence="1">
    <location>
        <begin position="339"/>
        <end position="363"/>
    </location>
</feature>
<feature type="compositionally biased region" description="Polar residues" evidence="1">
    <location>
        <begin position="551"/>
        <end position="567"/>
    </location>
</feature>
<keyword evidence="4" id="KW-1185">Reference proteome</keyword>
<protein>
    <recommendedName>
        <fullName evidence="2">LysM domain-containing protein</fullName>
    </recommendedName>
</protein>
<reference evidence="3" key="1">
    <citation type="journal article" date="2020" name="Fungal Divers.">
        <title>Resolving the Mortierellaceae phylogeny through synthesis of multi-gene phylogenetics and phylogenomics.</title>
        <authorList>
            <person name="Vandepol N."/>
            <person name="Liber J."/>
            <person name="Desiro A."/>
            <person name="Na H."/>
            <person name="Kennedy M."/>
            <person name="Barry K."/>
            <person name="Grigoriev I.V."/>
            <person name="Miller A.N."/>
            <person name="O'Donnell K."/>
            <person name="Stajich J.E."/>
            <person name="Bonito G."/>
        </authorList>
    </citation>
    <scope>NUCLEOTIDE SEQUENCE</scope>
    <source>
        <strain evidence="3">NRRL 2769</strain>
    </source>
</reference>
<dbReference type="InterPro" id="IPR036779">
    <property type="entry name" value="LysM_dom_sf"/>
</dbReference>
<dbReference type="Gene3D" id="3.10.350.10">
    <property type="entry name" value="LysM domain"/>
    <property type="match status" value="1"/>
</dbReference>
<feature type="compositionally biased region" description="Polar residues" evidence="1">
    <location>
        <begin position="726"/>
        <end position="735"/>
    </location>
</feature>
<feature type="compositionally biased region" description="Low complexity" evidence="1">
    <location>
        <begin position="339"/>
        <end position="353"/>
    </location>
</feature>
<dbReference type="SUPFAM" id="SSF54106">
    <property type="entry name" value="LysM domain"/>
    <property type="match status" value="1"/>
</dbReference>
<dbReference type="CDD" id="cd00118">
    <property type="entry name" value="LysM"/>
    <property type="match status" value="1"/>
</dbReference>
<feature type="compositionally biased region" description="Polar residues" evidence="1">
    <location>
        <begin position="411"/>
        <end position="422"/>
    </location>
</feature>
<feature type="region of interest" description="Disordered" evidence="1">
    <location>
        <begin position="1031"/>
        <end position="1062"/>
    </location>
</feature>
<feature type="region of interest" description="Disordered" evidence="1">
    <location>
        <begin position="239"/>
        <end position="270"/>
    </location>
</feature>
<sequence length="1241" mass="134483">MEKLQQHETTITPLIHSTTTWVNSKKTKLSPPTFNDPLQSTHFDSSQVNSDNKLIIANNALARLDSQNKHSTNSQISVSPHFFADPLQQNMKLEQHSQQQQQVVTHPLSFSKANHSIGHMLEDDNNPGETKGDDNVVHEQQLSAKSETYATTGHTNDTLPGVLGVVRNNPDFDESKEGGSGGQLTTAKIRSSTATITTTTTTTTATRIATESIVADNENHRSVTTITTERTVWNLIPADPLSPLNDDQSPARQAQRRPLRPRTLSSPVQSRVTPLEHLTNMGPLELEREIDSGVHLSTESSPTSTAPVVPHDFATVNPIVGGAIDNSVQQLQRLSLHPSTSTLVSETSRSSSTAADQDTGAEGMLWSGSHPLLMDYTAEPELLEDSNDYNFAAEKNRLNMRAKGHSMSVDIRQSSIQHQDANSDPIESGQGARRRRNISKANGDRSWTSRGDDDLGHGRSTTEATGMRVIIHQVTPTDTLAGIALYYGIQVSILKKSNKLWTNDSIHTRKYLYIPFEECTVTRQAGVMVDENNQTVFLPQRTQQQHRYHSRSGSAITPGTHASFTSSRMSTYDATIESTNNGLPNQQQTSKLQAIMESATGSGLGTELTSDKLMAISPPPISAVAAGMLPSTSSPLTTCASRIGTWIDAKSMDLPDTVVVPPSMTHEALAARFKEMDIISSEQQQRKLAGQEQELRINPIHQRHRTTDLRQFSNVQQILDSGKRSLPTSNAGSRRTSVDVGVHEPTLNSAAAGPLSRRGPALDSGDSRTPIEEEDEEGEHVGTQNKLRQGQDSKGFIAYGHHQHIYATDDHSAHGDYGDTSDRLSDANELNEDTTTLRRQELVTLPAGMLSFFPSSEHSKKLETPQSISRIQSQMGSYPHSTSSLSSLSSSGSFRGISSSRNGSNARVRGTRTKGRAALNDQTFQPPSSSSSATHSDTLNSQRQQSVPSSSSDTIHSRTNSNSNSRTSSYSKAVRVNQQQYFTPQKWSAMGESLVDDLLGAVRGPLQIARRVYNFTTLGFGAAIGYGNGSSGKDSLDFDSSSTGSVRRRTSTRSRSGRSLRNKEYRYSGPAIELDQANFLGSKSNNNNVDNSSSAINITTTTTAATSAVNIGGIETNVSRPVPTNLLATATVTAVAAADTTSPESSSRHSTRGSRRKSSSGHGHFSGSSSGGSTTRRSLRSTNPANHAALMALVNELDKEDKREKEMEKKKEKTTLSSASNNVVINPLSSTPIVDILATSF</sequence>
<organism evidence="3 4">
    <name type="scientific">Entomortierella chlamydospora</name>
    <dbReference type="NCBI Taxonomy" id="101097"/>
    <lineage>
        <taxon>Eukaryota</taxon>
        <taxon>Fungi</taxon>
        <taxon>Fungi incertae sedis</taxon>
        <taxon>Mucoromycota</taxon>
        <taxon>Mortierellomycotina</taxon>
        <taxon>Mortierellomycetes</taxon>
        <taxon>Mortierellales</taxon>
        <taxon>Mortierellaceae</taxon>
        <taxon>Entomortierella</taxon>
    </lineage>
</organism>
<feature type="region of interest" description="Disordered" evidence="1">
    <location>
        <begin position="404"/>
        <end position="460"/>
    </location>
</feature>
<dbReference type="AlphaFoldDB" id="A0A9P6MQ14"/>
<evidence type="ECO:0000259" key="2">
    <source>
        <dbReference type="PROSITE" id="PS51782"/>
    </source>
</evidence>
<feature type="region of interest" description="Disordered" evidence="1">
    <location>
        <begin position="812"/>
        <end position="838"/>
    </location>
</feature>
<feature type="region of interest" description="Disordered" evidence="1">
    <location>
        <begin position="872"/>
        <end position="972"/>
    </location>
</feature>
<feature type="compositionally biased region" description="Basic residues" evidence="1">
    <location>
        <begin position="1149"/>
        <end position="1159"/>
    </location>
</feature>
<dbReference type="Pfam" id="PF01476">
    <property type="entry name" value="LysM"/>
    <property type="match status" value="1"/>
</dbReference>
<accession>A0A9P6MQ14</accession>
<feature type="region of interest" description="Disordered" evidence="1">
    <location>
        <begin position="548"/>
        <end position="567"/>
    </location>
</feature>
<proteinExistence type="predicted"/>
<dbReference type="InterPro" id="IPR018392">
    <property type="entry name" value="LysM"/>
</dbReference>
<dbReference type="PROSITE" id="PS51782">
    <property type="entry name" value="LYSM"/>
    <property type="match status" value="1"/>
</dbReference>
<feature type="compositionally biased region" description="Low complexity" evidence="1">
    <location>
        <begin position="941"/>
        <end position="969"/>
    </location>
</feature>
<comment type="caution">
    <text evidence="3">The sequence shown here is derived from an EMBL/GenBank/DDBJ whole genome shotgun (WGS) entry which is preliminary data.</text>
</comment>
<feature type="compositionally biased region" description="Basic and acidic residues" evidence="1">
    <location>
        <begin position="812"/>
        <end position="826"/>
    </location>
</feature>
<feature type="compositionally biased region" description="Low complexity" evidence="1">
    <location>
        <begin position="1160"/>
        <end position="1180"/>
    </location>
</feature>
<evidence type="ECO:0000313" key="3">
    <source>
        <dbReference type="EMBL" id="KAG0009672.1"/>
    </source>
</evidence>
<dbReference type="EMBL" id="JAAAID010001527">
    <property type="protein sequence ID" value="KAG0009672.1"/>
    <property type="molecule type" value="Genomic_DNA"/>
</dbReference>